<evidence type="ECO:0000259" key="2">
    <source>
        <dbReference type="Pfam" id="PF14244"/>
    </source>
</evidence>
<reference evidence="3 4" key="1">
    <citation type="submission" date="2019-09" db="EMBL/GenBank/DDBJ databases">
        <title>A chromosome-level genome assembly of the Chinese tupelo Nyssa sinensis.</title>
        <authorList>
            <person name="Yang X."/>
            <person name="Kang M."/>
            <person name="Yang Y."/>
            <person name="Xiong H."/>
            <person name="Wang M."/>
            <person name="Zhang Z."/>
            <person name="Wang Z."/>
            <person name="Wu H."/>
            <person name="Ma T."/>
            <person name="Liu J."/>
            <person name="Xi Z."/>
        </authorList>
    </citation>
    <scope>NUCLEOTIDE SEQUENCE [LARGE SCALE GENOMIC DNA]</scope>
    <source>
        <strain evidence="3">J267</strain>
        <tissue evidence="3">Leaf</tissue>
    </source>
</reference>
<accession>A0A5J5APA1</accession>
<protein>
    <recommendedName>
        <fullName evidence="2">Retrotransposon Copia-like N-terminal domain-containing protein</fullName>
    </recommendedName>
</protein>
<sequence>MELSATSWGSGMMMLEQAKEELQILEIQHPNRFDYLKLELKSFILLLQSQNLGPNSISLPTSSTATTQASSTSKKRKKCSAGVQRLKKMARGGQNNNNNRFQPLTPLSFGSTSAPKQVSMENLSSPFFLHSDDHPSLVFVSHSLTGSNYNTWSCAMLMALNAKNKLGFVDGSISRPNPNDPAVGLWSRCNSMVTSWLLNAISKEIGDSLLYLNSAHAIWTNLHNRFRQSNAPCIFQFKQQLQGLS</sequence>
<dbReference type="PANTHER" id="PTHR37610">
    <property type="entry name" value="CCHC-TYPE DOMAIN-CONTAINING PROTEIN"/>
    <property type="match status" value="1"/>
</dbReference>
<dbReference type="Proteomes" id="UP000325577">
    <property type="component" value="Linkage Group LG2"/>
</dbReference>
<dbReference type="InterPro" id="IPR029472">
    <property type="entry name" value="Copia-like_N"/>
</dbReference>
<dbReference type="AlphaFoldDB" id="A0A5J5APA1"/>
<evidence type="ECO:0000313" key="3">
    <source>
        <dbReference type="EMBL" id="KAA8530921.1"/>
    </source>
</evidence>
<feature type="compositionally biased region" description="Low complexity" evidence="1">
    <location>
        <begin position="61"/>
        <end position="72"/>
    </location>
</feature>
<evidence type="ECO:0000256" key="1">
    <source>
        <dbReference type="SAM" id="MobiDB-lite"/>
    </source>
</evidence>
<dbReference type="PANTHER" id="PTHR37610:SF97">
    <property type="entry name" value="RETROTRANSPOSON GAG DOMAIN-CONTAINING PROTEIN"/>
    <property type="match status" value="1"/>
</dbReference>
<feature type="domain" description="Retrotransposon Copia-like N-terminal" evidence="2">
    <location>
        <begin position="130"/>
        <end position="177"/>
    </location>
</feature>
<gene>
    <name evidence="3" type="ORF">F0562_005620</name>
</gene>
<organism evidence="3 4">
    <name type="scientific">Nyssa sinensis</name>
    <dbReference type="NCBI Taxonomy" id="561372"/>
    <lineage>
        <taxon>Eukaryota</taxon>
        <taxon>Viridiplantae</taxon>
        <taxon>Streptophyta</taxon>
        <taxon>Embryophyta</taxon>
        <taxon>Tracheophyta</taxon>
        <taxon>Spermatophyta</taxon>
        <taxon>Magnoliopsida</taxon>
        <taxon>eudicotyledons</taxon>
        <taxon>Gunneridae</taxon>
        <taxon>Pentapetalae</taxon>
        <taxon>asterids</taxon>
        <taxon>Cornales</taxon>
        <taxon>Nyssaceae</taxon>
        <taxon>Nyssa</taxon>
    </lineage>
</organism>
<dbReference type="EMBL" id="CM018043">
    <property type="protein sequence ID" value="KAA8530921.1"/>
    <property type="molecule type" value="Genomic_DNA"/>
</dbReference>
<evidence type="ECO:0000313" key="4">
    <source>
        <dbReference type="Proteomes" id="UP000325577"/>
    </source>
</evidence>
<dbReference type="OrthoDB" id="5544992at2759"/>
<keyword evidence="4" id="KW-1185">Reference proteome</keyword>
<dbReference type="Pfam" id="PF14244">
    <property type="entry name" value="Retrotran_gag_3"/>
    <property type="match status" value="1"/>
</dbReference>
<name>A0A5J5APA1_9ASTE</name>
<feature type="region of interest" description="Disordered" evidence="1">
    <location>
        <begin position="56"/>
        <end position="80"/>
    </location>
</feature>
<proteinExistence type="predicted"/>